<dbReference type="SUPFAM" id="SSF81296">
    <property type="entry name" value="E set domains"/>
    <property type="match status" value="1"/>
</dbReference>
<comment type="caution">
    <text evidence="2">The sequence shown here is derived from an EMBL/GenBank/DDBJ whole genome shotgun (WGS) entry which is preliminary data.</text>
</comment>
<dbReference type="EMBL" id="BBRZ01000010">
    <property type="protein sequence ID" value="GAM55133.1"/>
    <property type="molecule type" value="Genomic_DNA"/>
</dbReference>
<evidence type="ECO:0000313" key="3">
    <source>
        <dbReference type="Proteomes" id="UP000031671"/>
    </source>
</evidence>
<dbReference type="Pfam" id="PF02903">
    <property type="entry name" value="Alpha-amylase_N"/>
    <property type="match status" value="1"/>
</dbReference>
<dbReference type="InterPro" id="IPR004185">
    <property type="entry name" value="Glyco_hydro_13_lg-like_dom"/>
</dbReference>
<dbReference type="Proteomes" id="UP000031671">
    <property type="component" value="Unassembled WGS sequence"/>
</dbReference>
<dbReference type="GO" id="GO:0004553">
    <property type="term" value="F:hydrolase activity, hydrolyzing O-glycosyl compounds"/>
    <property type="evidence" value="ECO:0007669"/>
    <property type="project" value="InterPro"/>
</dbReference>
<dbReference type="AlphaFoldDB" id="A0A0B8NVI1"/>
<organism evidence="2 3">
    <name type="scientific">Vibrio ishigakensis</name>
    <dbReference type="NCBI Taxonomy" id="1481914"/>
    <lineage>
        <taxon>Bacteria</taxon>
        <taxon>Pseudomonadati</taxon>
        <taxon>Pseudomonadota</taxon>
        <taxon>Gammaproteobacteria</taxon>
        <taxon>Vibrionales</taxon>
        <taxon>Vibrionaceae</taxon>
        <taxon>Vibrio</taxon>
    </lineage>
</organism>
<reference evidence="2 3" key="2">
    <citation type="submission" date="2015-01" db="EMBL/GenBank/DDBJ databases">
        <authorList>
            <consortium name="NBRP consortium"/>
            <person name="Sawabe T."/>
            <person name="Meirelles P."/>
            <person name="Feng G."/>
            <person name="Sayaka M."/>
            <person name="Hattori M."/>
            <person name="Ohkuma M."/>
        </authorList>
    </citation>
    <scope>NUCLEOTIDE SEQUENCE [LARGE SCALE GENOMIC DNA]</scope>
    <source>
        <strain evidence="3">JCM 19231</strain>
    </source>
</reference>
<proteinExistence type="predicted"/>
<dbReference type="InterPro" id="IPR014756">
    <property type="entry name" value="Ig_E-set"/>
</dbReference>
<evidence type="ECO:0000313" key="2">
    <source>
        <dbReference type="EMBL" id="GAM55133.1"/>
    </source>
</evidence>
<evidence type="ECO:0000259" key="1">
    <source>
        <dbReference type="Pfam" id="PF02903"/>
    </source>
</evidence>
<keyword evidence="3" id="KW-1185">Reference proteome</keyword>
<dbReference type="Gene3D" id="2.60.40.10">
    <property type="entry name" value="Immunoglobulins"/>
    <property type="match status" value="1"/>
</dbReference>
<gene>
    <name evidence="2" type="ORF">JCM19231_1949</name>
</gene>
<feature type="domain" description="Glycoside hydrolase family 13 N-terminal Ig-like" evidence="1">
    <location>
        <begin position="1"/>
        <end position="66"/>
    </location>
</feature>
<dbReference type="CDD" id="cd02857">
    <property type="entry name" value="E_set_CDase_PDE_N"/>
    <property type="match status" value="1"/>
</dbReference>
<sequence>MHLRLRVAKGEAQSLQVVGWDPYHWKPDPTANANWSLDRDRFIYDQMQKEHSDAFFDYWFVEITQPRCA</sequence>
<protein>
    <recommendedName>
        <fullName evidence="1">Glycoside hydrolase family 13 N-terminal Ig-like domain-containing protein</fullName>
    </recommendedName>
</protein>
<reference evidence="2 3" key="1">
    <citation type="submission" date="2015-01" db="EMBL/GenBank/DDBJ databases">
        <title>Vibrio sp. C1 JCM 19231 whole genome shotgun sequence.</title>
        <authorList>
            <person name="Sawabe T."/>
            <person name="Meirelles P."/>
            <person name="Feng G."/>
            <person name="Sayaka M."/>
            <person name="Hattori M."/>
            <person name="Ohkuma M."/>
        </authorList>
    </citation>
    <scope>NUCLEOTIDE SEQUENCE [LARGE SCALE GENOMIC DNA]</scope>
    <source>
        <strain evidence="3">JCM 19231</strain>
    </source>
</reference>
<dbReference type="InterPro" id="IPR013783">
    <property type="entry name" value="Ig-like_fold"/>
</dbReference>
<dbReference type="GO" id="GO:0005975">
    <property type="term" value="P:carbohydrate metabolic process"/>
    <property type="evidence" value="ECO:0007669"/>
    <property type="project" value="InterPro"/>
</dbReference>
<accession>A0A0B8NVI1</accession>
<name>A0A0B8NVI1_9VIBR</name>